<dbReference type="InterPro" id="IPR000836">
    <property type="entry name" value="PRTase_dom"/>
</dbReference>
<dbReference type="AlphaFoldDB" id="C7N6L8"/>
<keyword evidence="4" id="KW-0328">Glycosyltransferase</keyword>
<organism evidence="4 5">
    <name type="scientific">Slackia heliotrinireducens (strain ATCC 29202 / DSM 20476 / NCTC 11029 / RHS 1)</name>
    <name type="common">Peptococcus heliotrinreducens</name>
    <dbReference type="NCBI Taxonomy" id="471855"/>
    <lineage>
        <taxon>Bacteria</taxon>
        <taxon>Bacillati</taxon>
        <taxon>Actinomycetota</taxon>
        <taxon>Coriobacteriia</taxon>
        <taxon>Eggerthellales</taxon>
        <taxon>Eggerthellaceae</taxon>
        <taxon>Slackia</taxon>
    </lineage>
</organism>
<sequence length="230" mass="25194">MLKEALLETLWPTRCAGCERAGKVLCDDCIRNMEYIDAYAACPICGDPAGLRVCTRCNAPVEDPEHRVRTLECRSAAMFTGRMAKAIHAYKDAGETRLYKPFALILARIVPPPWLDEADCVTCVPASKAAIRKRGFNHTEPLAQQLASNLGLPYRPLLVVGNVKDQRGLGRRQRSANMRHVLKVLPDTKPPQNVLLIDDVMTTGATLEAATTALKDAGAQTVRCLTLARA</sequence>
<dbReference type="CDD" id="cd06223">
    <property type="entry name" value="PRTases_typeI"/>
    <property type="match status" value="1"/>
</dbReference>
<evidence type="ECO:0000259" key="3">
    <source>
        <dbReference type="Pfam" id="PF18912"/>
    </source>
</evidence>
<dbReference type="PANTHER" id="PTHR47505">
    <property type="entry name" value="DNA UTILIZATION PROTEIN YHGH"/>
    <property type="match status" value="1"/>
</dbReference>
<dbReference type="GO" id="GO:0016757">
    <property type="term" value="F:glycosyltransferase activity"/>
    <property type="evidence" value="ECO:0007669"/>
    <property type="project" value="UniProtKB-KW"/>
</dbReference>
<evidence type="ECO:0000259" key="2">
    <source>
        <dbReference type="Pfam" id="PF00156"/>
    </source>
</evidence>
<feature type="domain" description="Phosphoribosyltransferase" evidence="2">
    <location>
        <begin position="141"/>
        <end position="229"/>
    </location>
</feature>
<dbReference type="eggNOG" id="COG1040">
    <property type="taxonomic scope" value="Bacteria"/>
</dbReference>
<dbReference type="SUPFAM" id="SSF53271">
    <property type="entry name" value="PRTase-like"/>
    <property type="match status" value="1"/>
</dbReference>
<dbReference type="PANTHER" id="PTHR47505:SF1">
    <property type="entry name" value="DNA UTILIZATION PROTEIN YHGH"/>
    <property type="match status" value="1"/>
</dbReference>
<dbReference type="HOGENOM" id="CLU_054549_0_0_11"/>
<feature type="domain" description="Double zinc ribbon" evidence="3">
    <location>
        <begin position="6"/>
        <end position="57"/>
    </location>
</feature>
<evidence type="ECO:0000313" key="4">
    <source>
        <dbReference type="EMBL" id="ACV22553.1"/>
    </source>
</evidence>
<dbReference type="EMBL" id="CP001684">
    <property type="protein sequence ID" value="ACV22553.1"/>
    <property type="molecule type" value="Genomic_DNA"/>
</dbReference>
<dbReference type="Gene3D" id="3.40.50.2020">
    <property type="match status" value="1"/>
</dbReference>
<comment type="similarity">
    <text evidence="1">Belongs to the ComF/GntX family.</text>
</comment>
<dbReference type="InterPro" id="IPR051910">
    <property type="entry name" value="ComF/GntX_DNA_util-trans"/>
</dbReference>
<accession>C7N6L8</accession>
<dbReference type="KEGG" id="shi:Shel_15330"/>
<dbReference type="STRING" id="471855.Shel_15330"/>
<dbReference type="Pfam" id="PF18912">
    <property type="entry name" value="DZR_2"/>
    <property type="match status" value="1"/>
</dbReference>
<dbReference type="InterPro" id="IPR044005">
    <property type="entry name" value="DZR_2"/>
</dbReference>
<dbReference type="Proteomes" id="UP000002026">
    <property type="component" value="Chromosome"/>
</dbReference>
<name>C7N6L8_SLAHD</name>
<dbReference type="Pfam" id="PF00156">
    <property type="entry name" value="Pribosyltran"/>
    <property type="match status" value="1"/>
</dbReference>
<proteinExistence type="inferred from homology"/>
<gene>
    <name evidence="4" type="ordered locus">Shel_15330</name>
</gene>
<protein>
    <submittedName>
        <fullName evidence="4">Predicted amidophosphoribosyltransferase</fullName>
    </submittedName>
</protein>
<dbReference type="InterPro" id="IPR029057">
    <property type="entry name" value="PRTase-like"/>
</dbReference>
<keyword evidence="4" id="KW-0808">Transferase</keyword>
<evidence type="ECO:0000256" key="1">
    <source>
        <dbReference type="ARBA" id="ARBA00008007"/>
    </source>
</evidence>
<reference evidence="4 5" key="1">
    <citation type="journal article" date="2009" name="Stand. Genomic Sci.">
        <title>Complete genome sequence of Slackia heliotrinireducens type strain (RHS 1).</title>
        <authorList>
            <person name="Pukall R."/>
            <person name="Lapidus A."/>
            <person name="Nolan M."/>
            <person name="Copeland A."/>
            <person name="Glavina Del Rio T."/>
            <person name="Lucas S."/>
            <person name="Chen F."/>
            <person name="Tice H."/>
            <person name="Cheng J.F."/>
            <person name="Chertkov O."/>
            <person name="Bruce D."/>
            <person name="Goodwin L."/>
            <person name="Kuske C."/>
            <person name="Brettin T."/>
            <person name="Detter J.C."/>
            <person name="Han C."/>
            <person name="Pitluck S."/>
            <person name="Pati A."/>
            <person name="Mavrommatis K."/>
            <person name="Ivanova N."/>
            <person name="Ovchinnikova G."/>
            <person name="Chen A."/>
            <person name="Palaniappan K."/>
            <person name="Schneider S."/>
            <person name="Rohde M."/>
            <person name="Chain P."/>
            <person name="D'haeseleer P."/>
            <person name="Goker M."/>
            <person name="Bristow J."/>
            <person name="Eisen J.A."/>
            <person name="Markowitz V."/>
            <person name="Kyrpides N.C."/>
            <person name="Klenk H.P."/>
            <person name="Hugenholtz P."/>
        </authorList>
    </citation>
    <scope>NUCLEOTIDE SEQUENCE [LARGE SCALE GENOMIC DNA]</scope>
    <source>
        <strain evidence="5">ATCC 29202 / DSM 20476 / NCTC 11029 / RHS 1</strain>
    </source>
</reference>
<keyword evidence="5" id="KW-1185">Reference proteome</keyword>
<evidence type="ECO:0000313" key="5">
    <source>
        <dbReference type="Proteomes" id="UP000002026"/>
    </source>
</evidence>
<dbReference type="RefSeq" id="WP_012798655.1">
    <property type="nucleotide sequence ID" value="NC_013165.1"/>
</dbReference>